<accession>G0NTK8</accession>
<keyword evidence="1" id="KW-0812">Transmembrane</keyword>
<gene>
    <name evidence="2" type="ORF">CAEBREN_08744</name>
</gene>
<proteinExistence type="predicted"/>
<feature type="transmembrane region" description="Helical" evidence="1">
    <location>
        <begin position="143"/>
        <end position="163"/>
    </location>
</feature>
<feature type="transmembrane region" description="Helical" evidence="1">
    <location>
        <begin position="340"/>
        <end position="362"/>
    </location>
</feature>
<dbReference type="InParanoid" id="G0NTK8"/>
<dbReference type="Proteomes" id="UP000008068">
    <property type="component" value="Unassembled WGS sequence"/>
</dbReference>
<dbReference type="PANTHER" id="PTHR31720">
    <property type="entry name" value="SERPENTINE RECEPTOR, CLASS Z-RELATED"/>
    <property type="match status" value="1"/>
</dbReference>
<evidence type="ECO:0000256" key="1">
    <source>
        <dbReference type="SAM" id="Phobius"/>
    </source>
</evidence>
<feature type="transmembrane region" description="Helical" evidence="1">
    <location>
        <begin position="183"/>
        <end position="205"/>
    </location>
</feature>
<keyword evidence="1" id="KW-0472">Membrane</keyword>
<name>G0NTK8_CAEBE</name>
<evidence type="ECO:0000313" key="3">
    <source>
        <dbReference type="Proteomes" id="UP000008068"/>
    </source>
</evidence>
<dbReference type="Pfam" id="PF10325">
    <property type="entry name" value="7TM_GPCR_Srz"/>
    <property type="match status" value="2"/>
</dbReference>
<dbReference type="InterPro" id="IPR018817">
    <property type="entry name" value="7TM_GPCR_serpentine_rcpt_Srz"/>
</dbReference>
<feature type="transmembrane region" description="Helical" evidence="1">
    <location>
        <begin position="225"/>
        <end position="246"/>
    </location>
</feature>
<protein>
    <submittedName>
        <fullName evidence="2">Uncharacterized protein</fullName>
    </submittedName>
</protein>
<evidence type="ECO:0000313" key="2">
    <source>
        <dbReference type="EMBL" id="EGT37281.1"/>
    </source>
</evidence>
<feature type="transmembrane region" description="Helical" evidence="1">
    <location>
        <begin position="304"/>
        <end position="328"/>
    </location>
</feature>
<keyword evidence="1" id="KW-1133">Transmembrane helix</keyword>
<reference evidence="3" key="1">
    <citation type="submission" date="2011-07" db="EMBL/GenBank/DDBJ databases">
        <authorList>
            <consortium name="Caenorhabditis brenneri Sequencing and Analysis Consortium"/>
            <person name="Wilson R.K."/>
        </authorList>
    </citation>
    <scope>NUCLEOTIDE SEQUENCE [LARGE SCALE GENOMIC DNA]</scope>
    <source>
        <strain evidence="3">PB2801</strain>
    </source>
</reference>
<dbReference type="EMBL" id="GL379944">
    <property type="protein sequence ID" value="EGT37281.1"/>
    <property type="molecule type" value="Genomic_DNA"/>
</dbReference>
<sequence length="409" mass="48222">MQPMIILCGLLYIPILIDVRKKSHLRSVIANRPQQYLKTQTLILSVNGVISMLSFLIDDIKTKFGVGKSPWTDEWAAPIQLSETFTVLISIQFTYLFCNRRNLEAAIKIVTLQDALEKLFKLRPRQFRTAVYPIINHFYNATWLNYTVITSYIISQIIIRLCLDSFPQIFPIYDRVCTIFNDYFAVFFKVHHLILSLLAIQRFLLFFFPSFDRFINLKGKNVIRVVYLIYFVFYLKTSVIYIIYFFVWRDQKVHNFFMNMSWFDELSTHGLLLSSTLLYIPIILSLRRNSHLSSIRKNRPHQYILCQSMLIFIVKSSNIFNFISFSLYKYGELLINEEVVLYLQFTSLLSTPVLVQLSYLICNKRNLEVLKKSVSLGKVFNNFLFCLCRTHQVEPETTIRMESTTNFIT</sequence>
<dbReference type="HOGENOM" id="CLU_056063_3_0_1"/>
<organism evidence="3">
    <name type="scientific">Caenorhabditis brenneri</name>
    <name type="common">Nematode worm</name>
    <dbReference type="NCBI Taxonomy" id="135651"/>
    <lineage>
        <taxon>Eukaryota</taxon>
        <taxon>Metazoa</taxon>
        <taxon>Ecdysozoa</taxon>
        <taxon>Nematoda</taxon>
        <taxon>Chromadorea</taxon>
        <taxon>Rhabditida</taxon>
        <taxon>Rhabditina</taxon>
        <taxon>Rhabditomorpha</taxon>
        <taxon>Rhabditoidea</taxon>
        <taxon>Rhabditidae</taxon>
        <taxon>Peloderinae</taxon>
        <taxon>Caenorhabditis</taxon>
    </lineage>
</organism>
<keyword evidence="3" id="KW-1185">Reference proteome</keyword>
<dbReference type="PANTHER" id="PTHR31720:SF12">
    <property type="entry name" value="SERPENTINE RECEPTOR, CLASS T-RELATED"/>
    <property type="match status" value="1"/>
</dbReference>
<feature type="transmembrane region" description="Helical" evidence="1">
    <location>
        <begin position="77"/>
        <end position="98"/>
    </location>
</feature>
<feature type="transmembrane region" description="Helical" evidence="1">
    <location>
        <begin position="266"/>
        <end position="284"/>
    </location>
</feature>
<feature type="transmembrane region" description="Helical" evidence="1">
    <location>
        <begin position="41"/>
        <end position="57"/>
    </location>
</feature>
<dbReference type="AlphaFoldDB" id="G0NTK8"/>